<dbReference type="AlphaFoldDB" id="A0A919NRD6"/>
<keyword evidence="2" id="KW-1185">Reference proteome</keyword>
<organism evidence="1 2">
    <name type="scientific">Paractinoplanes tereljensis</name>
    <dbReference type="NCBI Taxonomy" id="571912"/>
    <lineage>
        <taxon>Bacteria</taxon>
        <taxon>Bacillati</taxon>
        <taxon>Actinomycetota</taxon>
        <taxon>Actinomycetes</taxon>
        <taxon>Micromonosporales</taxon>
        <taxon>Micromonosporaceae</taxon>
        <taxon>Paractinoplanes</taxon>
    </lineage>
</organism>
<dbReference type="EMBL" id="BOMY01000034">
    <property type="protein sequence ID" value="GIF22661.1"/>
    <property type="molecule type" value="Genomic_DNA"/>
</dbReference>
<name>A0A919NRD6_9ACTN</name>
<dbReference type="Proteomes" id="UP000623608">
    <property type="component" value="Unassembled WGS sequence"/>
</dbReference>
<protein>
    <submittedName>
        <fullName evidence="1">Uncharacterized protein</fullName>
    </submittedName>
</protein>
<evidence type="ECO:0000313" key="1">
    <source>
        <dbReference type="EMBL" id="GIF22661.1"/>
    </source>
</evidence>
<comment type="caution">
    <text evidence="1">The sequence shown here is derived from an EMBL/GenBank/DDBJ whole genome shotgun (WGS) entry which is preliminary data.</text>
</comment>
<sequence length="193" mass="22052">MNLPALPVQCREKKIVEEDSLGASGWDYYVPYQPDRYAAFVGLRQQVFESGEFWWAVAGEDGKMARDYPNRPQTEDELWAEETVRLAGTHSILDMYRVLDDGDKPNYGWLPYSYETFEEYMALVKEHGNPEYGIIVPLSEQEAMEAAGTAQLTNDHVEKITDLAKYRGIGRCATLHDAYGRPAELYFWGYSGD</sequence>
<accession>A0A919NRD6</accession>
<proteinExistence type="predicted"/>
<gene>
    <name evidence="1" type="ORF">Ate02nite_53910</name>
</gene>
<reference evidence="1" key="1">
    <citation type="submission" date="2021-01" db="EMBL/GenBank/DDBJ databases">
        <title>Whole genome shotgun sequence of Actinoplanes tereljensis NBRC 105297.</title>
        <authorList>
            <person name="Komaki H."/>
            <person name="Tamura T."/>
        </authorList>
    </citation>
    <scope>NUCLEOTIDE SEQUENCE</scope>
    <source>
        <strain evidence="1">NBRC 105297</strain>
    </source>
</reference>
<evidence type="ECO:0000313" key="2">
    <source>
        <dbReference type="Proteomes" id="UP000623608"/>
    </source>
</evidence>